<dbReference type="GO" id="GO:0006617">
    <property type="term" value="P:SRP-dependent cotranslational protein targeting to membrane, signal sequence recognition"/>
    <property type="evidence" value="ECO:0007669"/>
    <property type="project" value="TreeGrafter"/>
</dbReference>
<organism evidence="5 7">
    <name type="scientific">Iris pallida</name>
    <name type="common">Sweet iris</name>
    <dbReference type="NCBI Taxonomy" id="29817"/>
    <lineage>
        <taxon>Eukaryota</taxon>
        <taxon>Viridiplantae</taxon>
        <taxon>Streptophyta</taxon>
        <taxon>Embryophyta</taxon>
        <taxon>Tracheophyta</taxon>
        <taxon>Spermatophyta</taxon>
        <taxon>Magnoliopsida</taxon>
        <taxon>Liliopsida</taxon>
        <taxon>Asparagales</taxon>
        <taxon>Iridaceae</taxon>
        <taxon>Iridoideae</taxon>
        <taxon>Irideae</taxon>
        <taxon>Iris</taxon>
    </lineage>
</organism>
<dbReference type="GO" id="GO:0005786">
    <property type="term" value="C:signal recognition particle, endoplasmic reticulum targeting"/>
    <property type="evidence" value="ECO:0007669"/>
    <property type="project" value="UniProtKB-KW"/>
</dbReference>
<name>A0AAX6GMS4_IRIPA</name>
<dbReference type="AlphaFoldDB" id="A0AAX6GMS4"/>
<evidence type="ECO:0000256" key="4">
    <source>
        <dbReference type="ARBA" id="ARBA00023274"/>
    </source>
</evidence>
<protein>
    <submittedName>
        <fullName evidence="5">Signal recognition particle 19 kDa protein isoform X1</fullName>
    </submittedName>
</protein>
<reference evidence="5" key="2">
    <citation type="submission" date="2023-04" db="EMBL/GenBank/DDBJ databases">
        <authorList>
            <person name="Bruccoleri R.E."/>
            <person name="Oakeley E.J."/>
            <person name="Faust A.-M."/>
            <person name="Dessus-Babus S."/>
            <person name="Altorfer M."/>
            <person name="Burckhardt D."/>
            <person name="Oertli M."/>
            <person name="Naumann U."/>
            <person name="Petersen F."/>
            <person name="Wong J."/>
        </authorList>
    </citation>
    <scope>NUCLEOTIDE SEQUENCE</scope>
    <source>
        <strain evidence="5">GSM-AAB239-AS_SAM_17_03QT</strain>
        <tissue evidence="5">Leaf</tissue>
    </source>
</reference>
<sequence>MMDGTQINMKKWIVFYPIYVNSKKTIAEGRRIAAEKACENPTCVEMQTAAPISRFRLLLNRRRRSRGTSHRGGG</sequence>
<keyword evidence="2" id="KW-0963">Cytoplasm</keyword>
<dbReference type="Gene3D" id="3.30.56.30">
    <property type="entry name" value="Signal recognition particle, SRP19-like subunit"/>
    <property type="match status" value="1"/>
</dbReference>
<comment type="subcellular location">
    <subcellularLocation>
        <location evidence="1">Cytoplasm</location>
    </subcellularLocation>
</comment>
<dbReference type="EMBL" id="JANAVB010014644">
    <property type="protein sequence ID" value="KAJ6834092.1"/>
    <property type="molecule type" value="Genomic_DNA"/>
</dbReference>
<gene>
    <name evidence="6" type="ORF">M6B38_339280</name>
    <name evidence="5" type="ORF">M6B38_357385</name>
</gene>
<evidence type="ECO:0000256" key="3">
    <source>
        <dbReference type="ARBA" id="ARBA00023135"/>
    </source>
</evidence>
<keyword evidence="4" id="KW-0687">Ribonucleoprotein</keyword>
<dbReference type="EMBL" id="JANAVB010018399">
    <property type="protein sequence ID" value="KAJ6829568.1"/>
    <property type="molecule type" value="Genomic_DNA"/>
</dbReference>
<accession>A0AAX6GMS4</accession>
<keyword evidence="3" id="KW-0733">Signal recognition particle</keyword>
<comment type="caution">
    <text evidence="5">The sequence shown here is derived from an EMBL/GenBank/DDBJ whole genome shotgun (WGS) entry which is preliminary data.</text>
</comment>
<dbReference type="PANTHER" id="PTHR17453">
    <property type="entry name" value="SIGNAL RECOGNITION PARTICLE 19 KD PROTEIN"/>
    <property type="match status" value="1"/>
</dbReference>
<dbReference type="Pfam" id="PF01922">
    <property type="entry name" value="SRP19"/>
    <property type="match status" value="1"/>
</dbReference>
<dbReference type="InterPro" id="IPR002778">
    <property type="entry name" value="Signal_recog_particle_SRP19"/>
</dbReference>
<evidence type="ECO:0000256" key="1">
    <source>
        <dbReference type="ARBA" id="ARBA00004496"/>
    </source>
</evidence>
<dbReference type="PANTHER" id="PTHR17453:SF0">
    <property type="entry name" value="SIGNAL RECOGNITION PARTICLE 19 KDA PROTEIN"/>
    <property type="match status" value="1"/>
</dbReference>
<keyword evidence="7" id="KW-1185">Reference proteome</keyword>
<dbReference type="GO" id="GO:0008312">
    <property type="term" value="F:7S RNA binding"/>
    <property type="evidence" value="ECO:0007669"/>
    <property type="project" value="InterPro"/>
</dbReference>
<evidence type="ECO:0000256" key="2">
    <source>
        <dbReference type="ARBA" id="ARBA00022490"/>
    </source>
</evidence>
<dbReference type="SUPFAM" id="SSF69695">
    <property type="entry name" value="SRP19"/>
    <property type="match status" value="1"/>
</dbReference>
<evidence type="ECO:0000313" key="7">
    <source>
        <dbReference type="Proteomes" id="UP001140949"/>
    </source>
</evidence>
<dbReference type="InterPro" id="IPR036521">
    <property type="entry name" value="SRP19-like_sf"/>
</dbReference>
<evidence type="ECO:0000313" key="6">
    <source>
        <dbReference type="EMBL" id="KAJ6834092.1"/>
    </source>
</evidence>
<evidence type="ECO:0000313" key="5">
    <source>
        <dbReference type="EMBL" id="KAJ6829568.1"/>
    </source>
</evidence>
<proteinExistence type="predicted"/>
<reference evidence="5" key="1">
    <citation type="journal article" date="2023" name="GigaByte">
        <title>Genome assembly of the bearded iris, Iris pallida Lam.</title>
        <authorList>
            <person name="Bruccoleri R.E."/>
            <person name="Oakeley E.J."/>
            <person name="Faust A.M.E."/>
            <person name="Altorfer M."/>
            <person name="Dessus-Babus S."/>
            <person name="Burckhardt D."/>
            <person name="Oertli M."/>
            <person name="Naumann U."/>
            <person name="Petersen F."/>
            <person name="Wong J."/>
        </authorList>
    </citation>
    <scope>NUCLEOTIDE SEQUENCE</scope>
    <source>
        <strain evidence="5">GSM-AAB239-AS_SAM_17_03QT</strain>
    </source>
</reference>
<dbReference type="Proteomes" id="UP001140949">
    <property type="component" value="Unassembled WGS sequence"/>
</dbReference>